<comment type="subunit">
    <text evidence="10">Monomer.</text>
</comment>
<evidence type="ECO:0000259" key="13">
    <source>
        <dbReference type="PROSITE" id="PS52039"/>
    </source>
</evidence>
<keyword evidence="5" id="KW-0862">Zinc</keyword>
<dbReference type="Gene3D" id="1.10.290.10">
    <property type="entry name" value="Topoisomerase I, domain 4"/>
    <property type="match status" value="1"/>
</dbReference>
<dbReference type="InterPro" id="IPR005733">
    <property type="entry name" value="TopoI_bac-type"/>
</dbReference>
<comment type="catalytic activity">
    <reaction evidence="1 10">
        <text>ATP-independent breakage of single-stranded DNA, followed by passage and rejoining.</text>
        <dbReference type="EC" id="5.6.2.1"/>
    </reaction>
</comment>
<comment type="caution">
    <text evidence="14">The sequence shown here is derived from an EMBL/GenBank/DDBJ whole genome shotgun (WGS) entry which is preliminary data.</text>
</comment>
<evidence type="ECO:0000259" key="12">
    <source>
        <dbReference type="PROSITE" id="PS50880"/>
    </source>
</evidence>
<dbReference type="Proteomes" id="UP000886101">
    <property type="component" value="Unassembled WGS sequence"/>
</dbReference>
<dbReference type="InterPro" id="IPR013497">
    <property type="entry name" value="Topo_IA_cen"/>
</dbReference>
<dbReference type="HAMAP" id="MF_00952">
    <property type="entry name" value="Topoisom_1_prok"/>
    <property type="match status" value="1"/>
</dbReference>
<dbReference type="AlphaFoldDB" id="A0A7V5U2U9"/>
<dbReference type="GO" id="GO:0003917">
    <property type="term" value="F:DNA topoisomerase type I (single strand cut, ATP-independent) activity"/>
    <property type="evidence" value="ECO:0007669"/>
    <property type="project" value="UniProtKB-UniRule"/>
</dbReference>
<feature type="site" description="Interaction with DNA" evidence="10">
    <location>
        <position position="155"/>
    </location>
</feature>
<feature type="site" description="Interaction with DNA" evidence="10">
    <location>
        <position position="33"/>
    </location>
</feature>
<dbReference type="InterPro" id="IPR003601">
    <property type="entry name" value="Topo_IA_2"/>
</dbReference>
<dbReference type="PRINTS" id="PR00417">
    <property type="entry name" value="PRTPISMRASEI"/>
</dbReference>
<organism evidence="14">
    <name type="scientific">Thermodesulfatator atlanticus</name>
    <dbReference type="NCBI Taxonomy" id="501497"/>
    <lineage>
        <taxon>Bacteria</taxon>
        <taxon>Pseudomonadati</taxon>
        <taxon>Thermodesulfobacteriota</taxon>
        <taxon>Thermodesulfobacteria</taxon>
        <taxon>Thermodesulfobacteriales</taxon>
        <taxon>Thermodesulfatatoraceae</taxon>
        <taxon>Thermodesulfatator</taxon>
    </lineage>
</organism>
<dbReference type="InterPro" id="IPR006171">
    <property type="entry name" value="TOPRIM_dom"/>
</dbReference>
<dbReference type="Gene3D" id="3.30.65.10">
    <property type="entry name" value="Bacterial Topoisomerase I, domain 1"/>
    <property type="match status" value="2"/>
</dbReference>
<evidence type="ECO:0000256" key="11">
    <source>
        <dbReference type="SAM" id="Coils"/>
    </source>
</evidence>
<sequence>MKKGLIIVESPTKVRTIKKIVGKDFEVAASVGHIKDLPKSRLGVKIENGFEPEYVTIKGKREVINKLKAAAKKAAEIYLGPDPDREGEAIAWHIAEELKGLKKPIRRLLLYELTEKGIKEALARPSELDPLKFESQKARRILDRLVGYNLSPLLWEKVKRGLSAGRVQSVALRLICEREREREAFEPEEYWTIEVVFETQAGPLVAKLKRYQGRPVKPKTEKEAKALVAALKKASFSITKVERKEIRRKPPAPFITSTLQQEAWRRLRFSAKKTMLLAQRLYEGVELGEEGAVGLITYMRTDSVRVASEAVEEARAFVAETFGQEFLPPKPHVYKSRKTAQEAHEAIRPTSLQRTPEKLKAYLSKDELALYDLIFRRFVASQMVEARFERTEVHIAGGEFELLASGTVLVHPGFLVLYRQEEEAEKSLPPVKEGEGLRLLEIKPEQHFTQPPPRYTEASLIRTLEEKGIGRPSTYAQIVSTIKERGYVETEKGYLKPTELGLLVNDLLVAHFPHLIETGFTARLEEALDEIEEGKRQRVELLKDFYQTFEDILNKAREEMASLKAGVPSGIKCPACGEEMIIRVGKAGAFLACSRYPECKETRDYVRDEKGSIKVVEKNRQTGEVCEKCGRPMVVKRGRFGEFLACSGYPECRNTKPLSTGIPCPKEGCPGQLLKRRARTGKIYYRCSKAPECDFILWQEPLKEECPACGAPFLIRKKERRKEFKVCPKCGYREEI</sequence>
<dbReference type="SMART" id="SM00436">
    <property type="entry name" value="TOP1Bc"/>
    <property type="match status" value="1"/>
</dbReference>
<dbReference type="CDD" id="cd00186">
    <property type="entry name" value="TOP1Ac"/>
    <property type="match status" value="1"/>
</dbReference>
<dbReference type="CDD" id="cd03363">
    <property type="entry name" value="TOPRIM_TopoIA_TopoI"/>
    <property type="match status" value="1"/>
</dbReference>
<keyword evidence="7 10" id="KW-0799">Topoisomerase</keyword>
<dbReference type="InterPro" id="IPR023405">
    <property type="entry name" value="Topo_IA_core_domain"/>
</dbReference>
<name>A0A7V5U2U9_9BACT</name>
<dbReference type="GO" id="GO:0008270">
    <property type="term" value="F:zinc ion binding"/>
    <property type="evidence" value="ECO:0007669"/>
    <property type="project" value="UniProtKB-KW"/>
</dbReference>
<evidence type="ECO:0000256" key="10">
    <source>
        <dbReference type="HAMAP-Rule" id="MF_00952"/>
    </source>
</evidence>
<evidence type="ECO:0000256" key="9">
    <source>
        <dbReference type="ARBA" id="ARBA00023235"/>
    </source>
</evidence>
<comment type="function">
    <text evidence="10">Releases the supercoiling and torsional tension of DNA, which is introduced during the DNA replication and transcription, by transiently cleaving and rejoining one strand of the DNA duplex. Introduces a single-strand break via transesterification at a target site in duplex DNA. The scissile phosphodiester is attacked by the catalytic tyrosine of the enzyme, resulting in the formation of a DNA-(5'-phosphotyrosyl)-enzyme intermediate and the expulsion of a 3'-OH DNA strand. The free DNA strand then undergoes passage around the unbroken strand, thus removing DNA supercoils. Finally, in the religation step, the DNA 3'-OH attacks the covalent intermediate to expel the active-site tyrosine and restore the DNA phosphodiester backbone.</text>
</comment>
<feature type="site" description="Interaction with DNA" evidence="10">
    <location>
        <position position="485"/>
    </location>
</feature>
<dbReference type="Pfam" id="PF01131">
    <property type="entry name" value="Topoisom_bac"/>
    <property type="match status" value="1"/>
</dbReference>
<dbReference type="PROSITE" id="PS50880">
    <property type="entry name" value="TOPRIM"/>
    <property type="match status" value="1"/>
</dbReference>
<evidence type="ECO:0000313" key="14">
    <source>
        <dbReference type="EMBL" id="HHI97321.1"/>
    </source>
</evidence>
<dbReference type="Gene3D" id="2.70.20.10">
    <property type="entry name" value="Topoisomerase I, domain 3"/>
    <property type="match status" value="1"/>
</dbReference>
<feature type="domain" description="Topo IA-type catalytic" evidence="13">
    <location>
        <begin position="129"/>
        <end position="553"/>
    </location>
</feature>
<dbReference type="Pfam" id="PF01751">
    <property type="entry name" value="Toprim"/>
    <property type="match status" value="1"/>
</dbReference>
<dbReference type="PROSITE" id="PS52039">
    <property type="entry name" value="TOPO_IA_2"/>
    <property type="match status" value="1"/>
</dbReference>
<keyword evidence="8 10" id="KW-0238">DNA-binding</keyword>
<dbReference type="Gene3D" id="3.40.50.140">
    <property type="match status" value="1"/>
</dbReference>
<dbReference type="GO" id="GO:0005694">
    <property type="term" value="C:chromosome"/>
    <property type="evidence" value="ECO:0007669"/>
    <property type="project" value="InterPro"/>
</dbReference>
<evidence type="ECO:0000256" key="4">
    <source>
        <dbReference type="ARBA" id="ARBA00022771"/>
    </source>
</evidence>
<dbReference type="InterPro" id="IPR013825">
    <property type="entry name" value="Topo_IA_cen_sub2"/>
</dbReference>
<dbReference type="InterPro" id="IPR003602">
    <property type="entry name" value="Topo_IA_DNA-bd_dom"/>
</dbReference>
<dbReference type="InterPro" id="IPR023406">
    <property type="entry name" value="Topo_IA_AS"/>
</dbReference>
<keyword evidence="9 10" id="KW-0413">Isomerase</keyword>
<evidence type="ECO:0000256" key="2">
    <source>
        <dbReference type="ARBA" id="ARBA00009446"/>
    </source>
</evidence>
<dbReference type="SUPFAM" id="SSF56712">
    <property type="entry name" value="Prokaryotic type I DNA topoisomerase"/>
    <property type="match status" value="1"/>
</dbReference>
<feature type="region of interest" description="Interaction with DNA" evidence="10">
    <location>
        <begin position="163"/>
        <end position="168"/>
    </location>
</feature>
<dbReference type="PANTHER" id="PTHR42785">
    <property type="entry name" value="DNA TOPOISOMERASE, TYPE IA, CORE"/>
    <property type="match status" value="1"/>
</dbReference>
<dbReference type="SMART" id="SM00437">
    <property type="entry name" value="TOP1Ac"/>
    <property type="match status" value="1"/>
</dbReference>
<dbReference type="Pfam" id="PF01396">
    <property type="entry name" value="Zn_ribbon_Top1"/>
    <property type="match status" value="4"/>
</dbReference>
<feature type="site" description="Interaction with DNA" evidence="10">
    <location>
        <position position="143"/>
    </location>
</feature>
<dbReference type="InterPro" id="IPR013824">
    <property type="entry name" value="Topo_IA_cen_sub1"/>
</dbReference>
<evidence type="ECO:0000256" key="8">
    <source>
        <dbReference type="ARBA" id="ARBA00023125"/>
    </source>
</evidence>
<keyword evidence="6" id="KW-0460">Magnesium</keyword>
<proteinExistence type="inferred from homology"/>
<protein>
    <recommendedName>
        <fullName evidence="10">DNA topoisomerase 1</fullName>
        <ecNumber evidence="10">5.6.2.1</ecNumber>
    </recommendedName>
    <alternativeName>
        <fullName evidence="10">DNA topoisomerase I</fullName>
    </alternativeName>
</protein>
<feature type="domain" description="Toprim" evidence="12">
    <location>
        <begin position="3"/>
        <end position="113"/>
    </location>
</feature>
<dbReference type="InterPro" id="IPR034149">
    <property type="entry name" value="TOPRIM_TopoI"/>
</dbReference>
<feature type="site" description="Interaction with DNA" evidence="10">
    <location>
        <position position="148"/>
    </location>
</feature>
<accession>A0A7V5U2U9</accession>
<dbReference type="Gene3D" id="1.10.460.10">
    <property type="entry name" value="Topoisomerase I, domain 2"/>
    <property type="match status" value="1"/>
</dbReference>
<dbReference type="PROSITE" id="PS00396">
    <property type="entry name" value="TOPO_IA_1"/>
    <property type="match status" value="1"/>
</dbReference>
<evidence type="ECO:0000256" key="6">
    <source>
        <dbReference type="ARBA" id="ARBA00022842"/>
    </source>
</evidence>
<feature type="site" description="Interaction with DNA" evidence="10">
    <location>
        <position position="140"/>
    </location>
</feature>
<dbReference type="EC" id="5.6.2.1" evidence="10"/>
<dbReference type="EMBL" id="DROK01000160">
    <property type="protein sequence ID" value="HHI97321.1"/>
    <property type="molecule type" value="Genomic_DNA"/>
</dbReference>
<evidence type="ECO:0000256" key="1">
    <source>
        <dbReference type="ARBA" id="ARBA00000213"/>
    </source>
</evidence>
<dbReference type="GO" id="GO:0003677">
    <property type="term" value="F:DNA binding"/>
    <property type="evidence" value="ECO:0007669"/>
    <property type="project" value="UniProtKB-KW"/>
</dbReference>
<evidence type="ECO:0000256" key="5">
    <source>
        <dbReference type="ARBA" id="ARBA00022833"/>
    </source>
</evidence>
<feature type="coiled-coil region" evidence="11">
    <location>
        <begin position="524"/>
        <end position="566"/>
    </location>
</feature>
<keyword evidence="4" id="KW-0863">Zinc-finger</keyword>
<dbReference type="NCBIfam" id="TIGR01051">
    <property type="entry name" value="topA_bact"/>
    <property type="match status" value="1"/>
</dbReference>
<dbReference type="GO" id="GO:0006265">
    <property type="term" value="P:DNA topological change"/>
    <property type="evidence" value="ECO:0007669"/>
    <property type="project" value="UniProtKB-UniRule"/>
</dbReference>
<gene>
    <name evidence="10 14" type="primary">topA</name>
    <name evidence="14" type="ORF">ENJ96_05655</name>
</gene>
<dbReference type="InterPro" id="IPR013498">
    <property type="entry name" value="Topo_IA_Znf"/>
</dbReference>
<reference evidence="14" key="1">
    <citation type="journal article" date="2020" name="mSystems">
        <title>Genome- and Community-Level Interaction Insights into Carbon Utilization and Element Cycling Functions of Hydrothermarchaeota in Hydrothermal Sediment.</title>
        <authorList>
            <person name="Zhou Z."/>
            <person name="Liu Y."/>
            <person name="Xu W."/>
            <person name="Pan J."/>
            <person name="Luo Z.H."/>
            <person name="Li M."/>
        </authorList>
    </citation>
    <scope>NUCLEOTIDE SEQUENCE [LARGE SCALE GENOMIC DNA]</scope>
    <source>
        <strain evidence="14">HyVt-533</strain>
    </source>
</reference>
<dbReference type="InterPro" id="IPR028612">
    <property type="entry name" value="Topoisom_1_IA"/>
</dbReference>
<dbReference type="InterPro" id="IPR013826">
    <property type="entry name" value="Topo_IA_cen_sub3"/>
</dbReference>
<dbReference type="PANTHER" id="PTHR42785:SF1">
    <property type="entry name" value="DNA TOPOISOMERASE"/>
    <property type="match status" value="1"/>
</dbReference>
<dbReference type="SUPFAM" id="SSF57783">
    <property type="entry name" value="Zinc beta-ribbon"/>
    <property type="match status" value="2"/>
</dbReference>
<keyword evidence="3" id="KW-0479">Metal-binding</keyword>
<dbReference type="SMART" id="SM00493">
    <property type="entry name" value="TOPRIM"/>
    <property type="match status" value="1"/>
</dbReference>
<dbReference type="InterPro" id="IPR000380">
    <property type="entry name" value="Topo_IA"/>
</dbReference>
<evidence type="ECO:0000256" key="7">
    <source>
        <dbReference type="ARBA" id="ARBA00023029"/>
    </source>
</evidence>
<keyword evidence="11" id="KW-0175">Coiled coil</keyword>
<feature type="active site" description="O-(5'-phospho-DNA)-tyrosine intermediate" evidence="10">
    <location>
        <position position="298"/>
    </location>
</feature>
<comment type="similarity">
    <text evidence="2 10">Belongs to the type IA topoisomerase family.</text>
</comment>
<evidence type="ECO:0000256" key="3">
    <source>
        <dbReference type="ARBA" id="ARBA00022723"/>
    </source>
</evidence>
<feature type="site" description="Interaction with DNA" evidence="10">
    <location>
        <position position="300"/>
    </location>
</feature>
<feature type="site" description="Interaction with DNA" evidence="10">
    <location>
        <position position="139"/>
    </location>
</feature>